<feature type="compositionally biased region" description="Basic and acidic residues" evidence="6">
    <location>
        <begin position="534"/>
        <end position="546"/>
    </location>
</feature>
<feature type="region of interest" description="Disordered" evidence="6">
    <location>
        <begin position="146"/>
        <end position="170"/>
    </location>
</feature>
<dbReference type="VEuPathDB" id="VectorBase:AFUN2_001486"/>
<proteinExistence type="inferred from homology"/>
<evidence type="ECO:0000256" key="2">
    <source>
        <dbReference type="ARBA" id="ARBA00005308"/>
    </source>
</evidence>
<dbReference type="VEuPathDB" id="VectorBase:AFUN010841"/>
<dbReference type="PANTHER" id="PTHR31815">
    <property type="entry name" value="AGAP005329-PA"/>
    <property type="match status" value="1"/>
</dbReference>
<evidence type="ECO:0000256" key="3">
    <source>
        <dbReference type="ARBA" id="ARBA00022692"/>
    </source>
</evidence>
<feature type="region of interest" description="Disordered" evidence="6">
    <location>
        <begin position="475"/>
        <end position="573"/>
    </location>
</feature>
<keyword evidence="5 7" id="KW-0472">Membrane</keyword>
<evidence type="ECO:0000256" key="7">
    <source>
        <dbReference type="SAM" id="Phobius"/>
    </source>
</evidence>
<feature type="region of interest" description="Disordered" evidence="6">
    <location>
        <begin position="694"/>
        <end position="771"/>
    </location>
</feature>
<dbReference type="PANTHER" id="PTHR31815:SF1">
    <property type="entry name" value="TRANSMEMBRANE PROTEIN 200C"/>
    <property type="match status" value="1"/>
</dbReference>
<feature type="compositionally biased region" description="Basic and acidic residues" evidence="6">
    <location>
        <begin position="761"/>
        <end position="771"/>
    </location>
</feature>
<evidence type="ECO:0000256" key="6">
    <source>
        <dbReference type="SAM" id="MobiDB-lite"/>
    </source>
</evidence>
<feature type="compositionally biased region" description="Low complexity" evidence="6">
    <location>
        <begin position="598"/>
        <end position="607"/>
    </location>
</feature>
<evidence type="ECO:0000256" key="1">
    <source>
        <dbReference type="ARBA" id="ARBA00004141"/>
    </source>
</evidence>
<dbReference type="AlphaFoldDB" id="A0A182RX29"/>
<feature type="compositionally biased region" description="Polar residues" evidence="6">
    <location>
        <begin position="432"/>
        <end position="444"/>
    </location>
</feature>
<accession>A0A182RX29</accession>
<feature type="region of interest" description="Disordered" evidence="6">
    <location>
        <begin position="251"/>
        <end position="291"/>
    </location>
</feature>
<evidence type="ECO:0008006" key="9">
    <source>
        <dbReference type="Google" id="ProtNLM"/>
    </source>
</evidence>
<evidence type="ECO:0000313" key="8">
    <source>
        <dbReference type="EnsemblMetazoa" id="AFUN010841-PA"/>
    </source>
</evidence>
<dbReference type="STRING" id="62324.A0A182RX29"/>
<organism evidence="8">
    <name type="scientific">Anopheles funestus</name>
    <name type="common">African malaria mosquito</name>
    <dbReference type="NCBI Taxonomy" id="62324"/>
    <lineage>
        <taxon>Eukaryota</taxon>
        <taxon>Metazoa</taxon>
        <taxon>Ecdysozoa</taxon>
        <taxon>Arthropoda</taxon>
        <taxon>Hexapoda</taxon>
        <taxon>Insecta</taxon>
        <taxon>Pterygota</taxon>
        <taxon>Neoptera</taxon>
        <taxon>Endopterygota</taxon>
        <taxon>Diptera</taxon>
        <taxon>Nematocera</taxon>
        <taxon>Culicoidea</taxon>
        <taxon>Culicidae</taxon>
        <taxon>Anophelinae</taxon>
        <taxon>Anopheles</taxon>
    </lineage>
</organism>
<feature type="region of interest" description="Disordered" evidence="6">
    <location>
        <begin position="1"/>
        <end position="24"/>
    </location>
</feature>
<feature type="region of interest" description="Disordered" evidence="6">
    <location>
        <begin position="355"/>
        <end position="444"/>
    </location>
</feature>
<evidence type="ECO:0000256" key="5">
    <source>
        <dbReference type="ARBA" id="ARBA00023136"/>
    </source>
</evidence>
<feature type="compositionally biased region" description="Polar residues" evidence="6">
    <location>
        <begin position="161"/>
        <end position="170"/>
    </location>
</feature>
<reference evidence="8" key="1">
    <citation type="submission" date="2020-05" db="UniProtKB">
        <authorList>
            <consortium name="EnsemblMetazoa"/>
        </authorList>
    </citation>
    <scope>IDENTIFICATION</scope>
    <source>
        <strain evidence="8">FUMOZ</strain>
    </source>
</reference>
<feature type="region of interest" description="Disordered" evidence="6">
    <location>
        <begin position="209"/>
        <end position="238"/>
    </location>
</feature>
<keyword evidence="4 7" id="KW-1133">Transmembrane helix</keyword>
<feature type="compositionally biased region" description="Low complexity" evidence="6">
    <location>
        <begin position="492"/>
        <end position="507"/>
    </location>
</feature>
<protein>
    <recommendedName>
        <fullName evidence="9">Transmembrane protein 200A</fullName>
    </recommendedName>
</protein>
<keyword evidence="3 7" id="KW-0812">Transmembrane</keyword>
<feature type="region of interest" description="Disordered" evidence="6">
    <location>
        <begin position="598"/>
        <end position="621"/>
    </location>
</feature>
<feature type="compositionally biased region" description="Basic and acidic residues" evidence="6">
    <location>
        <begin position="719"/>
        <end position="730"/>
    </location>
</feature>
<dbReference type="EnsemblMetazoa" id="AFUN010841-RA">
    <property type="protein sequence ID" value="AFUN010841-PA"/>
    <property type="gene ID" value="AFUN010841"/>
</dbReference>
<feature type="compositionally biased region" description="Polar residues" evidence="6">
    <location>
        <begin position="709"/>
        <end position="718"/>
    </location>
</feature>
<comment type="subcellular location">
    <subcellularLocation>
        <location evidence="1">Membrane</location>
        <topology evidence="1">Multi-pass membrane protein</topology>
    </subcellularLocation>
</comment>
<comment type="similarity">
    <text evidence="2">Belongs to the TMEM200 family.</text>
</comment>
<feature type="compositionally biased region" description="Polar residues" evidence="6">
    <location>
        <begin position="375"/>
        <end position="404"/>
    </location>
</feature>
<feature type="transmembrane region" description="Helical" evidence="7">
    <location>
        <begin position="105"/>
        <end position="126"/>
    </location>
</feature>
<dbReference type="Pfam" id="PF10177">
    <property type="entry name" value="DUF2371"/>
    <property type="match status" value="1"/>
</dbReference>
<dbReference type="GO" id="GO:0016020">
    <property type="term" value="C:membrane"/>
    <property type="evidence" value="ECO:0007669"/>
    <property type="project" value="UniProtKB-SubCell"/>
</dbReference>
<name>A0A182RX29_ANOFN</name>
<evidence type="ECO:0000256" key="4">
    <source>
        <dbReference type="ARBA" id="ARBA00022989"/>
    </source>
</evidence>
<feature type="region of interest" description="Disordered" evidence="6">
    <location>
        <begin position="637"/>
        <end position="656"/>
    </location>
</feature>
<feature type="transmembrane region" description="Helical" evidence="7">
    <location>
        <begin position="49"/>
        <end position="72"/>
    </location>
</feature>
<feature type="compositionally biased region" description="Low complexity" evidence="6">
    <location>
        <begin position="147"/>
        <end position="160"/>
    </location>
</feature>
<dbReference type="InterPro" id="IPR018787">
    <property type="entry name" value="DUF2371_TMEM200"/>
</dbReference>
<sequence length="771" mass="83227">MHARGGSQWQSRRKASLGPLRRAHPASGATWNVQVVRGKMTSRCLWHACRALVLGMVLMFVGGGMATVGYYANNFPSLSDVRSNSTSTIRVKNEHRGLHLNNLSYVGPIIMGVGGFIVVASCVMTFEARDSAAKVVPARFKLNAQGSARNPSRNNNSRRSTGVSNGPTAIMGSQTARWEQHLGVFRTSPATEQVPDRKALTAALVHFSKALGTPKTSPHRRPSESQSRRVSRSGSVPNLYAEKLSVPLLASGSPANIRSGASGHHRHPRGSRVSSMVQRSTRDPAGTGLLHPGMLQFHRHALSVDEPEPLARTLNQAGSNGSVQYGYGGEIVPVHKLRDRNKRSDTARRHVLSRQTKIEKDESLGSPKHGHISRRASTVSNTSVSSKLNRGSRRASTISKTPSVDSRGAASTIEINSPDRSLLLGLTPPRKGTTTAFGPISTPSVEKECRSQLSICSEPAAISQRNLSCQSSLEPCVPEEESSPECEHAGEEGNNNTGGEQQNKKNQPSPTSTEPLSVANPPLRPDTLVLAAKGADKPEEHRDRHQSNRQMPLYRSNSSKSFRKPKPKVASKKLSNEYDQIYVISASGSGGVATNGGAASGNATGNNRYPNFQTRTAEDDHYDSIEVIHERRSKNFSKFSSSVGPQDDAGDRSNGTAYLGASGSIEGEYRKMGSNVISVVADISPAPVSNIAAVELPQQEPPAKDAPERTSSCSISRTGKQDECIDERKTITNTNTIEQSMEEKQKQHNNHSVLAQPLEDAALKDERKDSQ</sequence>
<feature type="compositionally biased region" description="Basic residues" evidence="6">
    <location>
        <begin position="561"/>
        <end position="571"/>
    </location>
</feature>